<accession>A0A6L3ZF49</accession>
<proteinExistence type="predicted"/>
<dbReference type="EMBL" id="WBVQ01000002">
    <property type="protein sequence ID" value="KAB2816471.1"/>
    <property type="molecule type" value="Genomic_DNA"/>
</dbReference>
<protein>
    <recommendedName>
        <fullName evidence="4">Autotransporter outer membrane beta-barrel domain-containing protein</fullName>
    </recommendedName>
</protein>
<evidence type="ECO:0000313" key="3">
    <source>
        <dbReference type="Proteomes" id="UP000484164"/>
    </source>
</evidence>
<dbReference type="Pfam" id="PF20230">
    <property type="entry name" value="DUF6588"/>
    <property type="match status" value="1"/>
</dbReference>
<keyword evidence="3" id="KW-1185">Reference proteome</keyword>
<gene>
    <name evidence="2" type="ORF">F8C82_12375</name>
</gene>
<dbReference type="OrthoDB" id="9775382at2"/>
<dbReference type="Proteomes" id="UP000484164">
    <property type="component" value="Unassembled WGS sequence"/>
</dbReference>
<dbReference type="AlphaFoldDB" id="A0A6L3ZF49"/>
<evidence type="ECO:0000256" key="1">
    <source>
        <dbReference type="SAM" id="SignalP"/>
    </source>
</evidence>
<feature type="chain" id="PRO_5026793864" description="Autotransporter outer membrane beta-barrel domain-containing protein" evidence="1">
    <location>
        <begin position="19"/>
        <end position="377"/>
    </location>
</feature>
<evidence type="ECO:0008006" key="4">
    <source>
        <dbReference type="Google" id="ProtNLM"/>
    </source>
</evidence>
<sequence length="377" mass="41541">MKAAFLSLGLICSAPLMAQHSNFQQVFYQLEELPGFYNEFMEQYMYDVNQNLNQSFFYNLQSNAEVMDTGEFSVGLLFGAGRIFPPNSVYSRKSPLYTNDNLSFTGGRVPTIFNGVENGEIRFVFLDPTTGNPMVNPQNGADVEFYLSTPPSFNSRYAYAGSAAISLGYGIGYGTEVRAYITPKFGAALGSVSDELSATNDFAYGASVKHEITTWIPYLHSRGWHISADFAYSAFTANIRGKFVGDFDTEIAVEASPQYEILASSSVEGIDYSIATTGGRFFIGKTFSWIELSAYMGYLSNSYKMNSVGSISATLRDKTGSNPDTNLELKDFANYSGNNTSLFYGASTTIGKGWARWTLAYTNNGDHYGSMGINFYF</sequence>
<reference evidence="2 3" key="1">
    <citation type="submission" date="2019-10" db="EMBL/GenBank/DDBJ databases">
        <title>Genome sequence of Phaeocystidibacter marisrubri JCM30614 (type strain).</title>
        <authorList>
            <person name="Bowman J.P."/>
        </authorList>
    </citation>
    <scope>NUCLEOTIDE SEQUENCE [LARGE SCALE GENOMIC DNA]</scope>
    <source>
        <strain evidence="2 3">JCM 30614</strain>
    </source>
</reference>
<keyword evidence="1" id="KW-0732">Signal</keyword>
<dbReference type="InterPro" id="IPR046495">
    <property type="entry name" value="DUF6588"/>
</dbReference>
<feature type="signal peptide" evidence="1">
    <location>
        <begin position="1"/>
        <end position="18"/>
    </location>
</feature>
<comment type="caution">
    <text evidence="2">The sequence shown here is derived from an EMBL/GenBank/DDBJ whole genome shotgun (WGS) entry which is preliminary data.</text>
</comment>
<name>A0A6L3ZF49_9FLAO</name>
<evidence type="ECO:0000313" key="2">
    <source>
        <dbReference type="EMBL" id="KAB2816471.1"/>
    </source>
</evidence>
<organism evidence="2 3">
    <name type="scientific">Phaeocystidibacter marisrubri</name>
    <dbReference type="NCBI Taxonomy" id="1577780"/>
    <lineage>
        <taxon>Bacteria</taxon>
        <taxon>Pseudomonadati</taxon>
        <taxon>Bacteroidota</taxon>
        <taxon>Flavobacteriia</taxon>
        <taxon>Flavobacteriales</taxon>
        <taxon>Phaeocystidibacteraceae</taxon>
        <taxon>Phaeocystidibacter</taxon>
    </lineage>
</organism>
<dbReference type="RefSeq" id="WP_151693898.1">
    <property type="nucleotide sequence ID" value="NZ_BMGX01000001.1"/>
</dbReference>